<sequence length="118" mass="13599">MEIKLVPIYRIKTYVPPEYLQKVMEGILQVDSLRYGNYQQVMWHSNGGAEQFAPSEDAIPTQGDIGATTKLTSIRLEFSIPREQPLLVSIIEEGIYPNHPWDEPVIQVAEELETRKWE</sequence>
<proteinExistence type="predicted"/>
<protein>
    <submittedName>
        <fullName evidence="1">Uncharacterized protein</fullName>
    </submittedName>
</protein>
<name>A0A024QF50_9BACI</name>
<evidence type="ECO:0000313" key="1">
    <source>
        <dbReference type="EMBL" id="CDQ40571.1"/>
    </source>
</evidence>
<gene>
    <name evidence="1" type="ORF">BN990_02896</name>
</gene>
<dbReference type="STRING" id="1462526.BN990_02896"/>
<evidence type="ECO:0000313" key="2">
    <source>
        <dbReference type="Proteomes" id="UP000028875"/>
    </source>
</evidence>
<accession>A0A024QF50</accession>
<organism evidence="1 2">
    <name type="scientific">Virgibacillus massiliensis</name>
    <dbReference type="NCBI Taxonomy" id="1462526"/>
    <lineage>
        <taxon>Bacteria</taxon>
        <taxon>Bacillati</taxon>
        <taxon>Bacillota</taxon>
        <taxon>Bacilli</taxon>
        <taxon>Bacillales</taxon>
        <taxon>Bacillaceae</taxon>
        <taxon>Virgibacillus</taxon>
    </lineage>
</organism>
<dbReference type="Gene3D" id="3.30.70.120">
    <property type="match status" value="1"/>
</dbReference>
<dbReference type="eggNOG" id="COG3323">
    <property type="taxonomic scope" value="Bacteria"/>
</dbReference>
<dbReference type="SUPFAM" id="SSF102705">
    <property type="entry name" value="NIF3 (NGG1p interacting factor 3)-like"/>
    <property type="match status" value="1"/>
</dbReference>
<reference evidence="2" key="2">
    <citation type="submission" date="2014-05" db="EMBL/GenBank/DDBJ databases">
        <title>Draft genome sequence of Virgibacillus massiliensis Vm-5.</title>
        <authorList>
            <person name="Khelaifia S."/>
            <person name="Croce O."/>
            <person name="Lagier J.C."/>
            <person name="Raoult D."/>
        </authorList>
    </citation>
    <scope>NUCLEOTIDE SEQUENCE [LARGE SCALE GENOMIC DNA]</scope>
    <source>
        <strain evidence="2">Vm-5</strain>
    </source>
</reference>
<dbReference type="InterPro" id="IPR036069">
    <property type="entry name" value="DUF34/NIF3_sf"/>
</dbReference>
<dbReference type="PANTHER" id="PTHR41774">
    <property type="match status" value="1"/>
</dbReference>
<reference evidence="1 2" key="1">
    <citation type="submission" date="2014-03" db="EMBL/GenBank/DDBJ databases">
        <authorList>
            <person name="Urmite Genomes U."/>
        </authorList>
    </citation>
    <scope>NUCLEOTIDE SEQUENCE [LARGE SCALE GENOMIC DNA]</scope>
    <source>
        <strain evidence="1 2">Vm-5</strain>
    </source>
</reference>
<dbReference type="PANTHER" id="PTHR41774:SF1">
    <property type="entry name" value="NGG1P INTERACTING FACTOR NIF3"/>
    <property type="match status" value="1"/>
</dbReference>
<comment type="caution">
    <text evidence="1">The sequence shown here is derived from an EMBL/GenBank/DDBJ whole genome shotgun (WGS) entry which is preliminary data.</text>
</comment>
<dbReference type="EMBL" id="CCDP010000002">
    <property type="protein sequence ID" value="CDQ40571.1"/>
    <property type="molecule type" value="Genomic_DNA"/>
</dbReference>
<dbReference type="Proteomes" id="UP000028875">
    <property type="component" value="Unassembled WGS sequence"/>
</dbReference>
<dbReference type="OrthoDB" id="1690807at2"/>
<keyword evidence="2" id="KW-1185">Reference proteome</keyword>
<dbReference type="AlphaFoldDB" id="A0A024QF50"/>
<dbReference type="InterPro" id="IPR015867">
    <property type="entry name" value="N-reg_PII/ATP_PRibTrfase_C"/>
</dbReference>
<dbReference type="RefSeq" id="WP_021292373.1">
    <property type="nucleotide sequence ID" value="NZ_BNER01000011.1"/>
</dbReference>